<dbReference type="PROSITE" id="PS51475">
    <property type="entry name" value="PROTEASOME_ALPHA_2"/>
    <property type="match status" value="1"/>
</dbReference>
<dbReference type="GO" id="GO:0019773">
    <property type="term" value="C:proteasome core complex, alpha-subunit complex"/>
    <property type="evidence" value="ECO:0007669"/>
    <property type="project" value="UniProtKB-UniRule"/>
</dbReference>
<dbReference type="InterPro" id="IPR050115">
    <property type="entry name" value="Proteasome_alpha"/>
</dbReference>
<gene>
    <name evidence="9" type="ORF">ACHAW5_007328</name>
</gene>
<evidence type="ECO:0000313" key="10">
    <source>
        <dbReference type="Proteomes" id="UP001530315"/>
    </source>
</evidence>
<evidence type="ECO:0000256" key="3">
    <source>
        <dbReference type="ARBA" id="ARBA00021337"/>
    </source>
</evidence>
<feature type="domain" description="Proteasome alpha-type subunits" evidence="8">
    <location>
        <begin position="6"/>
        <end position="28"/>
    </location>
</feature>
<dbReference type="FunFam" id="3.60.20.10:FF:000012">
    <property type="entry name" value="Proteasome subunit alpha type"/>
    <property type="match status" value="1"/>
</dbReference>
<dbReference type="InterPro" id="IPR001353">
    <property type="entry name" value="Proteasome_sua/b"/>
</dbReference>
<name>A0ABD3N8P4_9STRA</name>
<proteinExistence type="inferred from homology"/>
<dbReference type="SUPFAM" id="SSF56235">
    <property type="entry name" value="N-terminal nucleophile aminohydrolases (Ntn hydrolases)"/>
    <property type="match status" value="1"/>
</dbReference>
<dbReference type="Proteomes" id="UP001530315">
    <property type="component" value="Unassembled WGS sequence"/>
</dbReference>
<keyword evidence="5 7" id="KW-0647">Proteasome</keyword>
<evidence type="ECO:0000313" key="9">
    <source>
        <dbReference type="EMBL" id="KAL3772473.1"/>
    </source>
</evidence>
<evidence type="ECO:0000256" key="5">
    <source>
        <dbReference type="ARBA" id="ARBA00022942"/>
    </source>
</evidence>
<keyword evidence="4" id="KW-0963">Cytoplasm</keyword>
<dbReference type="InterPro" id="IPR023332">
    <property type="entry name" value="Proteasome_alpha-type"/>
</dbReference>
<dbReference type="EMBL" id="JALLAZ020001577">
    <property type="protein sequence ID" value="KAL3772473.1"/>
    <property type="molecule type" value="Genomic_DNA"/>
</dbReference>
<keyword evidence="6" id="KW-0539">Nucleus</keyword>
<organism evidence="9 10">
    <name type="scientific">Stephanodiscus triporus</name>
    <dbReference type="NCBI Taxonomy" id="2934178"/>
    <lineage>
        <taxon>Eukaryota</taxon>
        <taxon>Sar</taxon>
        <taxon>Stramenopiles</taxon>
        <taxon>Ochrophyta</taxon>
        <taxon>Bacillariophyta</taxon>
        <taxon>Coscinodiscophyceae</taxon>
        <taxon>Thalassiosirophycidae</taxon>
        <taxon>Stephanodiscales</taxon>
        <taxon>Stephanodiscaceae</taxon>
        <taxon>Stephanodiscus</taxon>
    </lineage>
</organism>
<keyword evidence="10" id="KW-1185">Reference proteome</keyword>
<dbReference type="NCBIfam" id="NF003075">
    <property type="entry name" value="PRK03996.1"/>
    <property type="match status" value="1"/>
</dbReference>
<evidence type="ECO:0000256" key="4">
    <source>
        <dbReference type="ARBA" id="ARBA00022490"/>
    </source>
</evidence>
<dbReference type="Pfam" id="PF00227">
    <property type="entry name" value="Proteasome"/>
    <property type="match status" value="1"/>
</dbReference>
<evidence type="ECO:0000256" key="7">
    <source>
        <dbReference type="PROSITE-ProRule" id="PRU00808"/>
    </source>
</evidence>
<dbReference type="AlphaFoldDB" id="A0ABD3N8P4"/>
<sequence length="237" mass="25834">MGDSAYSFSLTTFSRTGKLLQIEYALNAVANGRTALGIAATDGVVIATDKKFGSSLVDASQVRKVEKITDGSGFVYAGVGPDYRVLVRKARKTAQAYFREYRETMPVGQLVKSTASVMQEYTQSGGVRPFGVSLLVAGMDGDGVPRLFQVDPSGAYFGWKATAIGKGYVNANNFLEKRYQEDMELEDAIHTALLTLREGFEGEMNGHNIEVGVVSKNDGKFRLLTPEQIQDYLDEAN</sequence>
<dbReference type="CDD" id="cd03750">
    <property type="entry name" value="proteasome_alpha_type_2"/>
    <property type="match status" value="1"/>
</dbReference>
<accession>A0ABD3N8P4</accession>
<dbReference type="PANTHER" id="PTHR11599">
    <property type="entry name" value="PROTEASOME SUBUNIT ALPHA/BETA"/>
    <property type="match status" value="1"/>
</dbReference>
<dbReference type="Gene3D" id="3.60.20.10">
    <property type="entry name" value="Glutamine Phosphoribosylpyrophosphate, subunit 1, domain 1"/>
    <property type="match status" value="1"/>
</dbReference>
<evidence type="ECO:0000256" key="2">
    <source>
        <dbReference type="ARBA" id="ARBA00004496"/>
    </source>
</evidence>
<dbReference type="GO" id="GO:0005737">
    <property type="term" value="C:cytoplasm"/>
    <property type="evidence" value="ECO:0007669"/>
    <property type="project" value="UniProtKB-SubCell"/>
</dbReference>
<comment type="subcellular location">
    <subcellularLocation>
        <location evidence="2">Cytoplasm</location>
    </subcellularLocation>
    <subcellularLocation>
        <location evidence="1">Nucleus</location>
    </subcellularLocation>
</comment>
<dbReference type="GO" id="GO:0005634">
    <property type="term" value="C:nucleus"/>
    <property type="evidence" value="ECO:0007669"/>
    <property type="project" value="UniProtKB-SubCell"/>
</dbReference>
<dbReference type="InterPro" id="IPR029055">
    <property type="entry name" value="Ntn_hydrolases_N"/>
</dbReference>
<protein>
    <recommendedName>
        <fullName evidence="3">Proteasome subunit alpha type-2</fullName>
    </recommendedName>
</protein>
<dbReference type="Pfam" id="PF10584">
    <property type="entry name" value="Proteasome_A_N"/>
    <property type="match status" value="1"/>
</dbReference>
<evidence type="ECO:0000256" key="6">
    <source>
        <dbReference type="ARBA" id="ARBA00023242"/>
    </source>
</evidence>
<evidence type="ECO:0000256" key="1">
    <source>
        <dbReference type="ARBA" id="ARBA00004123"/>
    </source>
</evidence>
<evidence type="ECO:0000259" key="8">
    <source>
        <dbReference type="SMART" id="SM00948"/>
    </source>
</evidence>
<dbReference type="SMART" id="SM00948">
    <property type="entry name" value="Proteasome_A_N"/>
    <property type="match status" value="1"/>
</dbReference>
<comment type="caution">
    <text evidence="9">The sequence shown here is derived from an EMBL/GenBank/DDBJ whole genome shotgun (WGS) entry which is preliminary data.</text>
</comment>
<comment type="similarity">
    <text evidence="7">Belongs to the peptidase T1A family.</text>
</comment>
<dbReference type="InterPro" id="IPR000426">
    <property type="entry name" value="Proteasome_asu_N"/>
</dbReference>
<reference evidence="9 10" key="1">
    <citation type="submission" date="2024-10" db="EMBL/GenBank/DDBJ databases">
        <title>Updated reference genomes for cyclostephanoid diatoms.</title>
        <authorList>
            <person name="Roberts W.R."/>
            <person name="Alverson A.J."/>
        </authorList>
    </citation>
    <scope>NUCLEOTIDE SEQUENCE [LARGE SCALE GENOMIC DNA]</scope>
    <source>
        <strain evidence="9 10">AJA276-08</strain>
    </source>
</reference>